<name>A0A0F5LFD3_9HYPH</name>
<evidence type="ECO:0000313" key="2">
    <source>
        <dbReference type="EMBL" id="KKB81038.1"/>
    </source>
</evidence>
<dbReference type="InterPro" id="IPR006199">
    <property type="entry name" value="LexA_DNA-bd_dom"/>
</dbReference>
<dbReference type="PATRIC" id="fig|361041.3.peg.3865"/>
<evidence type="ECO:0000259" key="1">
    <source>
        <dbReference type="Pfam" id="PF01726"/>
    </source>
</evidence>
<dbReference type="RefSeq" id="WP_046141387.1">
    <property type="nucleotide sequence ID" value="NZ_LAJG01000005.1"/>
</dbReference>
<dbReference type="Gene3D" id="1.10.10.10">
    <property type="entry name" value="Winged helix-like DNA-binding domain superfamily/Winged helix DNA-binding domain"/>
    <property type="match status" value="1"/>
</dbReference>
<dbReference type="EMBL" id="LAJG01000005">
    <property type="protein sequence ID" value="KKB81038.1"/>
    <property type="molecule type" value="Genomic_DNA"/>
</dbReference>
<sequence>MTLPSDIPASIAERAAILMDAHRNVRDDLEYTARIIMAVEAEQKVQGYGLNESQSKMLAFVEAFIDEHGYSPTYDQIGAGLGLSSKSAVHRGVHQLVARGAMRKIKGRNQSLAVVGR</sequence>
<evidence type="ECO:0000313" key="3">
    <source>
        <dbReference type="Proteomes" id="UP000033514"/>
    </source>
</evidence>
<accession>A0A0F5LFD3</accession>
<reference evidence="2 3" key="1">
    <citation type="submission" date="2015-03" db="EMBL/GenBank/DDBJ databases">
        <authorList>
            <person name="Hassan Y.I."/>
            <person name="Lepp D."/>
            <person name="Zhou T."/>
        </authorList>
    </citation>
    <scope>NUCLEOTIDE SEQUENCE [LARGE SCALE GENOMIC DNA]</scope>
    <source>
        <strain evidence="2 3">GH2-10</strain>
    </source>
</reference>
<dbReference type="SUPFAM" id="SSF46785">
    <property type="entry name" value="Winged helix' DNA-binding domain"/>
    <property type="match status" value="1"/>
</dbReference>
<dbReference type="InterPro" id="IPR036390">
    <property type="entry name" value="WH_DNA-bd_sf"/>
</dbReference>
<protein>
    <recommendedName>
        <fullName evidence="1">LexA repressor DNA-binding domain-containing protein</fullName>
    </recommendedName>
</protein>
<gene>
    <name evidence="2" type="ORF">VW35_02400</name>
</gene>
<dbReference type="Proteomes" id="UP000033514">
    <property type="component" value="Unassembled WGS sequence"/>
</dbReference>
<keyword evidence="3" id="KW-1185">Reference proteome</keyword>
<feature type="domain" description="LexA repressor DNA-binding" evidence="1">
    <location>
        <begin position="49"/>
        <end position="108"/>
    </location>
</feature>
<organism evidence="2 3">
    <name type="scientific">Devosia soli</name>
    <dbReference type="NCBI Taxonomy" id="361041"/>
    <lineage>
        <taxon>Bacteria</taxon>
        <taxon>Pseudomonadati</taxon>
        <taxon>Pseudomonadota</taxon>
        <taxon>Alphaproteobacteria</taxon>
        <taxon>Hyphomicrobiales</taxon>
        <taxon>Devosiaceae</taxon>
        <taxon>Devosia</taxon>
    </lineage>
</organism>
<dbReference type="InterPro" id="IPR036388">
    <property type="entry name" value="WH-like_DNA-bd_sf"/>
</dbReference>
<dbReference type="GO" id="GO:0004252">
    <property type="term" value="F:serine-type endopeptidase activity"/>
    <property type="evidence" value="ECO:0007669"/>
    <property type="project" value="InterPro"/>
</dbReference>
<proteinExistence type="predicted"/>
<dbReference type="Pfam" id="PF01726">
    <property type="entry name" value="LexA_DNA_bind"/>
    <property type="match status" value="1"/>
</dbReference>
<dbReference type="OrthoDB" id="7950442at2"/>
<dbReference type="AlphaFoldDB" id="A0A0F5LFD3"/>
<comment type="caution">
    <text evidence="2">The sequence shown here is derived from an EMBL/GenBank/DDBJ whole genome shotgun (WGS) entry which is preliminary data.</text>
</comment>
<dbReference type="STRING" id="361041.VW35_02400"/>
<dbReference type="GO" id="GO:0006508">
    <property type="term" value="P:proteolysis"/>
    <property type="evidence" value="ECO:0007669"/>
    <property type="project" value="InterPro"/>
</dbReference>